<gene>
    <name evidence="1" type="ordered locus">Tsac_1472</name>
</gene>
<evidence type="ECO:0000313" key="2">
    <source>
        <dbReference type="Proteomes" id="UP000006178"/>
    </source>
</evidence>
<evidence type="ECO:0000313" key="1">
    <source>
        <dbReference type="EMBL" id="AFK86479.1"/>
    </source>
</evidence>
<dbReference type="STRING" id="1094508.Tsac_1472"/>
<dbReference type="Proteomes" id="UP000006178">
    <property type="component" value="Chromosome"/>
</dbReference>
<dbReference type="EMBL" id="CP003184">
    <property type="protein sequence ID" value="AFK86479.1"/>
    <property type="molecule type" value="Genomic_DNA"/>
</dbReference>
<reference evidence="1 2" key="1">
    <citation type="journal article" date="2014" name="Appl. Environ. Microbiol.">
        <title>Profile of Secreted Hydrolases, Associated Proteins, and SlpA in Thermoanaerobacterium saccharolyticum during the Degradation of Hemicellulose.</title>
        <authorList>
            <person name="Currie D.H."/>
            <person name="Guss A.M."/>
            <person name="Herring C.D."/>
            <person name="Giannone R.J."/>
            <person name="Johnson C.M."/>
            <person name="Lankford P.K."/>
            <person name="Brown S.D."/>
            <person name="Hettich R.L."/>
            <person name="Lynd L.R."/>
        </authorList>
    </citation>
    <scope>NUCLEOTIDE SEQUENCE [LARGE SCALE GENOMIC DNA]</scope>
    <source>
        <strain evidence="2">DSM 8691 / JW/SL-YS485</strain>
    </source>
</reference>
<dbReference type="PATRIC" id="fig|1094508.3.peg.1492"/>
<dbReference type="Pfam" id="PF09660">
    <property type="entry name" value="DUF2397"/>
    <property type="match status" value="1"/>
</dbReference>
<dbReference type="BioCyc" id="TSAC1094508:GLMA-1494-MONOMER"/>
<organism evidence="1 2">
    <name type="scientific">Thermoanaerobacterium saccharolyticum (strain DSM 8691 / JW/SL-YS485)</name>
    <dbReference type="NCBI Taxonomy" id="1094508"/>
    <lineage>
        <taxon>Bacteria</taxon>
        <taxon>Bacillati</taxon>
        <taxon>Bacillota</taxon>
        <taxon>Clostridia</taxon>
        <taxon>Thermoanaerobacterales</taxon>
        <taxon>Thermoanaerobacteraceae</taxon>
        <taxon>Thermoanaerobacterium</taxon>
    </lineage>
</organism>
<proteinExistence type="predicted"/>
<dbReference type="KEGG" id="tsh:Tsac_1472"/>
<dbReference type="InterPro" id="IPR013493">
    <property type="entry name" value="CHP02677"/>
</dbReference>
<dbReference type="RefSeq" id="WP_014758350.1">
    <property type="nucleotide sequence ID" value="NC_017992.1"/>
</dbReference>
<protein>
    <submittedName>
        <fullName evidence="1">Uncharacterized protein</fullName>
    </submittedName>
</protein>
<keyword evidence="2" id="KW-1185">Reference proteome</keyword>
<name>I3VVD4_THESW</name>
<sequence>MSDKIDFNVIRPIDEARYLTADNASRYRLIMRYFYQNYERLRYWLTK</sequence>
<dbReference type="AlphaFoldDB" id="I3VVD4"/>
<accession>I3VVD4</accession>